<dbReference type="EMBL" id="JBHSXM010000004">
    <property type="protein sequence ID" value="MFC6838300.1"/>
    <property type="molecule type" value="Genomic_DNA"/>
</dbReference>
<feature type="region of interest" description="Disordered" evidence="1">
    <location>
        <begin position="1"/>
        <end position="34"/>
    </location>
</feature>
<dbReference type="NCBIfam" id="TIGR03995">
    <property type="entry name" value="target_X_rSAM"/>
    <property type="match status" value="1"/>
</dbReference>
<name>A0ABD5UCQ7_9EURY</name>
<comment type="caution">
    <text evidence="2">The sequence shown here is derived from an EMBL/GenBank/DDBJ whole genome shotgun (WGS) entry which is preliminary data.</text>
</comment>
<proteinExistence type="predicted"/>
<dbReference type="Proteomes" id="UP001596406">
    <property type="component" value="Unassembled WGS sequence"/>
</dbReference>
<evidence type="ECO:0000256" key="1">
    <source>
        <dbReference type="SAM" id="MobiDB-lite"/>
    </source>
</evidence>
<dbReference type="Pfam" id="PF26005">
    <property type="entry name" value="rSAM_target_put"/>
    <property type="match status" value="1"/>
</dbReference>
<gene>
    <name evidence="2" type="ORF">ACFQHK_17605</name>
</gene>
<dbReference type="InterPro" id="IPR023906">
    <property type="entry name" value="rSAM_target_put"/>
</dbReference>
<evidence type="ECO:0000313" key="3">
    <source>
        <dbReference type="Proteomes" id="UP001596406"/>
    </source>
</evidence>
<evidence type="ECO:0000313" key="2">
    <source>
        <dbReference type="EMBL" id="MFC6838300.1"/>
    </source>
</evidence>
<accession>A0ABD5UCQ7</accession>
<sequence length="110" mass="12432">MASHSHDHGDDHAHGETEPVTDRNHDNSWSANLEKPQYEDDLSLLKRHGIEAVEHTTSGHHVNLVTHQAHGHPEGFLYDALDDRFGDEDVQWEYIEQCGCGGHVVRVHVN</sequence>
<keyword evidence="3" id="KW-1185">Reference proteome</keyword>
<dbReference type="AlphaFoldDB" id="A0ABD5UCQ7"/>
<dbReference type="RefSeq" id="WP_304449998.1">
    <property type="nucleotide sequence ID" value="NZ_JARRAH010000004.1"/>
</dbReference>
<organism evidence="2 3">
    <name type="scientific">Halomarina ordinaria</name>
    <dbReference type="NCBI Taxonomy" id="3033939"/>
    <lineage>
        <taxon>Archaea</taxon>
        <taxon>Methanobacteriati</taxon>
        <taxon>Methanobacteriota</taxon>
        <taxon>Stenosarchaea group</taxon>
        <taxon>Halobacteria</taxon>
        <taxon>Halobacteriales</taxon>
        <taxon>Natronomonadaceae</taxon>
        <taxon>Halomarina</taxon>
    </lineage>
</organism>
<reference evidence="2 3" key="1">
    <citation type="journal article" date="2019" name="Int. J. Syst. Evol. Microbiol.">
        <title>The Global Catalogue of Microorganisms (GCM) 10K type strain sequencing project: providing services to taxonomists for standard genome sequencing and annotation.</title>
        <authorList>
            <consortium name="The Broad Institute Genomics Platform"/>
            <consortium name="The Broad Institute Genome Sequencing Center for Infectious Disease"/>
            <person name="Wu L."/>
            <person name="Ma J."/>
        </authorList>
    </citation>
    <scope>NUCLEOTIDE SEQUENCE [LARGE SCALE GENOMIC DNA]</scope>
    <source>
        <strain evidence="2 3">PSRA2</strain>
    </source>
</reference>
<feature type="compositionally biased region" description="Basic and acidic residues" evidence="1">
    <location>
        <begin position="1"/>
        <end position="26"/>
    </location>
</feature>
<protein>
    <submittedName>
        <fullName evidence="2">CGCGG family rSAM-modified RiPP protein</fullName>
    </submittedName>
</protein>